<dbReference type="STRING" id="1316194.A0A1Q5TJ15"/>
<proteinExistence type="predicted"/>
<feature type="transmembrane region" description="Helical" evidence="1">
    <location>
        <begin position="27"/>
        <end position="52"/>
    </location>
</feature>
<comment type="caution">
    <text evidence="2">The sequence shown here is derived from an EMBL/GenBank/DDBJ whole genome shotgun (WGS) entry which is preliminary data.</text>
</comment>
<organism evidence="2 3">
    <name type="scientific">Penicillium subrubescens</name>
    <dbReference type="NCBI Taxonomy" id="1316194"/>
    <lineage>
        <taxon>Eukaryota</taxon>
        <taxon>Fungi</taxon>
        <taxon>Dikarya</taxon>
        <taxon>Ascomycota</taxon>
        <taxon>Pezizomycotina</taxon>
        <taxon>Eurotiomycetes</taxon>
        <taxon>Eurotiomycetidae</taxon>
        <taxon>Eurotiales</taxon>
        <taxon>Aspergillaceae</taxon>
        <taxon>Penicillium</taxon>
    </lineage>
</organism>
<protein>
    <submittedName>
        <fullName evidence="2">Uncharacterized protein</fullName>
    </submittedName>
</protein>
<keyword evidence="3" id="KW-1185">Reference proteome</keyword>
<gene>
    <name evidence="2" type="ORF">PENSUB_7984</name>
</gene>
<keyword evidence="1" id="KW-1133">Transmembrane helix</keyword>
<keyword evidence="1" id="KW-0812">Transmembrane</keyword>
<sequence>MAADQIYDIRELPQDPRILSRQKYRNYLYYVAQSAIWIGNAYVVLRILSILLSPQTWQMWAMFLIEAIFIRECHGHPGVKGGKV</sequence>
<dbReference type="EMBL" id="MNBE01000648">
    <property type="protein sequence ID" value="OKP00206.1"/>
    <property type="molecule type" value="Genomic_DNA"/>
</dbReference>
<name>A0A1Q5TJ15_9EURO</name>
<evidence type="ECO:0000256" key="1">
    <source>
        <dbReference type="SAM" id="Phobius"/>
    </source>
</evidence>
<accession>A0A1Q5TJ15</accession>
<keyword evidence="1" id="KW-0472">Membrane</keyword>
<dbReference type="Proteomes" id="UP000186955">
    <property type="component" value="Unassembled WGS sequence"/>
</dbReference>
<evidence type="ECO:0000313" key="2">
    <source>
        <dbReference type="EMBL" id="OKP00206.1"/>
    </source>
</evidence>
<reference evidence="2 3" key="1">
    <citation type="submission" date="2016-10" db="EMBL/GenBank/DDBJ databases">
        <title>Genome sequence of the ascomycete fungus Penicillium subrubescens.</title>
        <authorList>
            <person name="De Vries R.P."/>
            <person name="Peng M."/>
            <person name="Dilokpimol A."/>
            <person name="Hilden K."/>
            <person name="Makela M.R."/>
            <person name="Grigoriev I."/>
            <person name="Riley R."/>
            <person name="Granchi Z."/>
        </authorList>
    </citation>
    <scope>NUCLEOTIDE SEQUENCE [LARGE SCALE GENOMIC DNA]</scope>
    <source>
        <strain evidence="2 3">CBS 132785</strain>
    </source>
</reference>
<dbReference type="AlphaFoldDB" id="A0A1Q5TJ15"/>
<evidence type="ECO:0000313" key="3">
    <source>
        <dbReference type="Proteomes" id="UP000186955"/>
    </source>
</evidence>